<feature type="transmembrane region" description="Helical" evidence="6">
    <location>
        <begin position="314"/>
        <end position="334"/>
    </location>
</feature>
<evidence type="ECO:0000313" key="9">
    <source>
        <dbReference type="Proteomes" id="UP000547458"/>
    </source>
</evidence>
<evidence type="ECO:0000256" key="4">
    <source>
        <dbReference type="ARBA" id="ARBA00022989"/>
    </source>
</evidence>
<reference evidence="8 9" key="1">
    <citation type="submission" date="2020-03" db="EMBL/GenBank/DDBJ databases">
        <title>Sequencing the genomes of 1000 actinobacteria strains.</title>
        <authorList>
            <person name="Klenk H.-P."/>
        </authorList>
    </citation>
    <scope>NUCLEOTIDE SEQUENCE [LARGE SCALE GENOMIC DNA]</scope>
    <source>
        <strain evidence="8 9">DSM 16403</strain>
    </source>
</reference>
<keyword evidence="2" id="KW-1003">Cell membrane</keyword>
<comment type="subcellular location">
    <subcellularLocation>
        <location evidence="1">Cell membrane</location>
        <topology evidence="1">Multi-pass membrane protein</topology>
    </subcellularLocation>
</comment>
<proteinExistence type="predicted"/>
<evidence type="ECO:0000256" key="1">
    <source>
        <dbReference type="ARBA" id="ARBA00004651"/>
    </source>
</evidence>
<evidence type="ECO:0000259" key="7">
    <source>
        <dbReference type="Pfam" id="PF05425"/>
    </source>
</evidence>
<feature type="transmembrane region" description="Helical" evidence="6">
    <location>
        <begin position="209"/>
        <end position="228"/>
    </location>
</feature>
<protein>
    <submittedName>
        <fullName evidence="8">Putative copper resistance protein D</fullName>
    </submittedName>
</protein>
<feature type="transmembrane region" description="Helical" evidence="6">
    <location>
        <begin position="100"/>
        <end position="120"/>
    </location>
</feature>
<dbReference type="Pfam" id="PF05425">
    <property type="entry name" value="CopD"/>
    <property type="match status" value="1"/>
</dbReference>
<dbReference type="GO" id="GO:0006825">
    <property type="term" value="P:copper ion transport"/>
    <property type="evidence" value="ECO:0007669"/>
    <property type="project" value="InterPro"/>
</dbReference>
<dbReference type="Proteomes" id="UP000547458">
    <property type="component" value="Unassembled WGS sequence"/>
</dbReference>
<evidence type="ECO:0000256" key="6">
    <source>
        <dbReference type="SAM" id="Phobius"/>
    </source>
</evidence>
<feature type="transmembrane region" description="Helical" evidence="6">
    <location>
        <begin position="172"/>
        <end position="189"/>
    </location>
</feature>
<name>A0A846RIC0_9MICC</name>
<feature type="transmembrane region" description="Helical" evidence="6">
    <location>
        <begin position="60"/>
        <end position="79"/>
    </location>
</feature>
<feature type="transmembrane region" description="Helical" evidence="6">
    <location>
        <begin position="21"/>
        <end position="40"/>
    </location>
</feature>
<dbReference type="GO" id="GO:0005886">
    <property type="term" value="C:plasma membrane"/>
    <property type="evidence" value="ECO:0007669"/>
    <property type="project" value="UniProtKB-SubCell"/>
</dbReference>
<dbReference type="InterPro" id="IPR008457">
    <property type="entry name" value="Cu-R_CopD_dom"/>
</dbReference>
<keyword evidence="9" id="KW-1185">Reference proteome</keyword>
<feature type="transmembrane region" description="Helical" evidence="6">
    <location>
        <begin position="240"/>
        <end position="261"/>
    </location>
</feature>
<feature type="transmembrane region" description="Helical" evidence="6">
    <location>
        <begin position="273"/>
        <end position="294"/>
    </location>
</feature>
<dbReference type="PANTHER" id="PTHR34820:SF4">
    <property type="entry name" value="INNER MEMBRANE PROTEIN YEBZ"/>
    <property type="match status" value="1"/>
</dbReference>
<dbReference type="AlphaFoldDB" id="A0A846RIC0"/>
<evidence type="ECO:0000256" key="3">
    <source>
        <dbReference type="ARBA" id="ARBA00022692"/>
    </source>
</evidence>
<evidence type="ECO:0000313" key="8">
    <source>
        <dbReference type="EMBL" id="NJC21440.1"/>
    </source>
</evidence>
<dbReference type="InterPro" id="IPR032694">
    <property type="entry name" value="CopC/D"/>
</dbReference>
<keyword evidence="3 6" id="KW-0812">Transmembrane</keyword>
<sequence>MQLARGSGASVRAQSRGSWPIAVAAAALVTVLVPVLILLISDDGGATFIGSTLPFVRALVHLTTLTAVALLCVGVLLPAPSEELSAEELSAEAQRLGRQGCAAAVIAALACVLLLFWTYFDVIGSGPFQGADLSDLGAFLNELASGRALVAQVSLLILGAVFAYLARTAVPLRMALVLVIAGTTTMGLGGHSASESGHGAAMFSMTGHIGAASLWVGGLAGLGWLAHAHPNLLRPTVARFSRLALTCAAVVGVSGVVSAVVRVESLALLPGSLYGAVLLAKTMAFIGLIVFGVLHRRRLLAQDSFTARTFLQLAAGEVLIMGVAYGLAVALVRLDPPVLL</sequence>
<organism evidence="8 9">
    <name type="scientific">Arthrobacter pigmenti</name>
    <dbReference type="NCBI Taxonomy" id="271432"/>
    <lineage>
        <taxon>Bacteria</taxon>
        <taxon>Bacillati</taxon>
        <taxon>Actinomycetota</taxon>
        <taxon>Actinomycetes</taxon>
        <taxon>Micrococcales</taxon>
        <taxon>Micrococcaceae</taxon>
        <taxon>Arthrobacter</taxon>
    </lineage>
</organism>
<accession>A0A846RIC0</accession>
<keyword evidence="5 6" id="KW-0472">Membrane</keyword>
<evidence type="ECO:0000256" key="5">
    <source>
        <dbReference type="ARBA" id="ARBA00023136"/>
    </source>
</evidence>
<gene>
    <name evidence="8" type="ORF">BJ994_000516</name>
</gene>
<dbReference type="EMBL" id="JAATJL010000001">
    <property type="protein sequence ID" value="NJC21440.1"/>
    <property type="molecule type" value="Genomic_DNA"/>
</dbReference>
<feature type="transmembrane region" description="Helical" evidence="6">
    <location>
        <begin position="144"/>
        <end position="165"/>
    </location>
</feature>
<keyword evidence="4 6" id="KW-1133">Transmembrane helix</keyword>
<dbReference type="PANTHER" id="PTHR34820">
    <property type="entry name" value="INNER MEMBRANE PROTEIN YEBZ"/>
    <property type="match status" value="1"/>
</dbReference>
<dbReference type="RefSeq" id="WP_167991177.1">
    <property type="nucleotide sequence ID" value="NZ_JAATJL010000001.1"/>
</dbReference>
<comment type="caution">
    <text evidence="8">The sequence shown here is derived from an EMBL/GenBank/DDBJ whole genome shotgun (WGS) entry which is preliminary data.</text>
</comment>
<feature type="domain" description="Copper resistance protein D" evidence="7">
    <location>
        <begin position="236"/>
        <end position="331"/>
    </location>
</feature>
<evidence type="ECO:0000256" key="2">
    <source>
        <dbReference type="ARBA" id="ARBA00022475"/>
    </source>
</evidence>